<proteinExistence type="predicted"/>
<accession>A0A150QGR5</accession>
<name>A0A150QGR5_SORCE</name>
<comment type="caution">
    <text evidence="2">The sequence shown here is derived from an EMBL/GenBank/DDBJ whole genome shotgun (WGS) entry which is preliminary data.</text>
</comment>
<reference evidence="2 3" key="1">
    <citation type="submission" date="2014-02" db="EMBL/GenBank/DDBJ databases">
        <title>The small core and large imbalanced accessory genome model reveals a collaborative survival strategy of Sorangium cellulosum strains in nature.</title>
        <authorList>
            <person name="Han K."/>
            <person name="Peng R."/>
            <person name="Blom J."/>
            <person name="Li Y.-Z."/>
        </authorList>
    </citation>
    <scope>NUCLEOTIDE SEQUENCE [LARGE SCALE GENOMIC DNA]</scope>
    <source>
        <strain evidence="2 3">So0157-18</strain>
    </source>
</reference>
<evidence type="ECO:0000313" key="3">
    <source>
        <dbReference type="Proteomes" id="UP000075604"/>
    </source>
</evidence>
<dbReference type="Gene3D" id="1.10.260.40">
    <property type="entry name" value="lambda repressor-like DNA-binding domains"/>
    <property type="match status" value="1"/>
</dbReference>
<dbReference type="Proteomes" id="UP000075604">
    <property type="component" value="Unassembled WGS sequence"/>
</dbReference>
<dbReference type="PROSITE" id="PS50943">
    <property type="entry name" value="HTH_CROC1"/>
    <property type="match status" value="1"/>
</dbReference>
<organism evidence="2 3">
    <name type="scientific">Sorangium cellulosum</name>
    <name type="common">Polyangium cellulosum</name>
    <dbReference type="NCBI Taxonomy" id="56"/>
    <lineage>
        <taxon>Bacteria</taxon>
        <taxon>Pseudomonadati</taxon>
        <taxon>Myxococcota</taxon>
        <taxon>Polyangia</taxon>
        <taxon>Polyangiales</taxon>
        <taxon>Polyangiaceae</taxon>
        <taxon>Sorangium</taxon>
    </lineage>
</organism>
<dbReference type="Pfam" id="PF01381">
    <property type="entry name" value="HTH_3"/>
    <property type="match status" value="1"/>
</dbReference>
<dbReference type="EMBL" id="JELX01000277">
    <property type="protein sequence ID" value="KYF67174.1"/>
    <property type="molecule type" value="Genomic_DNA"/>
</dbReference>
<evidence type="ECO:0000313" key="2">
    <source>
        <dbReference type="EMBL" id="KYF67174.1"/>
    </source>
</evidence>
<dbReference type="CDD" id="cd00093">
    <property type="entry name" value="HTH_XRE"/>
    <property type="match status" value="1"/>
</dbReference>
<dbReference type="InterPro" id="IPR010982">
    <property type="entry name" value="Lambda_DNA-bd_dom_sf"/>
</dbReference>
<gene>
    <name evidence="2" type="ORF">BE04_38945</name>
</gene>
<sequence length="73" mass="8145">MAQVPRAGRGAEPAVHFNHALLLRARLDLDLTQEQVAASIGVDVRTYRRYESGAVNDPRLGFSVRSSSRRRIL</sequence>
<protein>
    <recommendedName>
        <fullName evidence="1">HTH cro/C1-type domain-containing protein</fullName>
    </recommendedName>
</protein>
<dbReference type="GO" id="GO:0003677">
    <property type="term" value="F:DNA binding"/>
    <property type="evidence" value="ECO:0007669"/>
    <property type="project" value="InterPro"/>
</dbReference>
<dbReference type="SUPFAM" id="SSF47413">
    <property type="entry name" value="lambda repressor-like DNA-binding domains"/>
    <property type="match status" value="1"/>
</dbReference>
<feature type="domain" description="HTH cro/C1-type" evidence="1">
    <location>
        <begin position="22"/>
        <end position="56"/>
    </location>
</feature>
<dbReference type="AlphaFoldDB" id="A0A150QGR5"/>
<feature type="non-terminal residue" evidence="2">
    <location>
        <position position="73"/>
    </location>
</feature>
<dbReference type="InterPro" id="IPR001387">
    <property type="entry name" value="Cro/C1-type_HTH"/>
</dbReference>
<evidence type="ECO:0000259" key="1">
    <source>
        <dbReference type="PROSITE" id="PS50943"/>
    </source>
</evidence>